<evidence type="ECO:0000313" key="2">
    <source>
        <dbReference type="EMBL" id="KAK3511467.1"/>
    </source>
</evidence>
<proteinExistence type="predicted"/>
<keyword evidence="1" id="KW-0812">Transmembrane</keyword>
<evidence type="ECO:0000313" key="3">
    <source>
        <dbReference type="Proteomes" id="UP001274896"/>
    </source>
</evidence>
<reference evidence="2" key="1">
    <citation type="submission" date="2023-06" db="EMBL/GenBank/DDBJ databases">
        <title>Male Hemibagrus guttatus genome.</title>
        <authorList>
            <person name="Bian C."/>
        </authorList>
    </citation>
    <scope>NUCLEOTIDE SEQUENCE</scope>
    <source>
        <strain evidence="2">Male_cb2023</strain>
        <tissue evidence="2">Muscle</tissue>
    </source>
</reference>
<dbReference type="PANTHER" id="PTHR16322:SF0">
    <property type="entry name" value="PHOSPHOPROTEIN ASSOCIATED WITH GLYCOSPHINGOLIPID-ENRICHED MICRODOMAINS 1"/>
    <property type="match status" value="1"/>
</dbReference>
<dbReference type="PANTHER" id="PTHR16322">
    <property type="entry name" value="PHOSPHOPROTEIN ASSOCIATED WITH GLYCOSPHINGOLIPID-ENRICHED MICRODOMAINS 1"/>
    <property type="match status" value="1"/>
</dbReference>
<protein>
    <submittedName>
        <fullName evidence="2">Uncharacterized protein</fullName>
    </submittedName>
</protein>
<organism evidence="2 3">
    <name type="scientific">Hemibagrus guttatus</name>
    <dbReference type="NCBI Taxonomy" id="175788"/>
    <lineage>
        <taxon>Eukaryota</taxon>
        <taxon>Metazoa</taxon>
        <taxon>Chordata</taxon>
        <taxon>Craniata</taxon>
        <taxon>Vertebrata</taxon>
        <taxon>Euteleostomi</taxon>
        <taxon>Actinopterygii</taxon>
        <taxon>Neopterygii</taxon>
        <taxon>Teleostei</taxon>
        <taxon>Ostariophysi</taxon>
        <taxon>Siluriformes</taxon>
        <taxon>Bagridae</taxon>
        <taxon>Hemibagrus</taxon>
    </lineage>
</organism>
<keyword evidence="1" id="KW-1133">Transmembrane helix</keyword>
<name>A0AAE0Q0F8_9TELE</name>
<gene>
    <name evidence="2" type="ORF">QTP70_008962</name>
</gene>
<dbReference type="InterPro" id="IPR036388">
    <property type="entry name" value="WH-like_DNA-bd_sf"/>
</dbReference>
<dbReference type="GO" id="GO:0005886">
    <property type="term" value="C:plasma membrane"/>
    <property type="evidence" value="ECO:0007669"/>
    <property type="project" value="InterPro"/>
</dbReference>
<dbReference type="GO" id="GO:0050868">
    <property type="term" value="P:negative regulation of T cell activation"/>
    <property type="evidence" value="ECO:0007669"/>
    <property type="project" value="InterPro"/>
</dbReference>
<dbReference type="EMBL" id="JAUCMX010000024">
    <property type="protein sequence ID" value="KAK3511467.1"/>
    <property type="molecule type" value="Genomic_DNA"/>
</dbReference>
<dbReference type="GO" id="GO:0045121">
    <property type="term" value="C:membrane raft"/>
    <property type="evidence" value="ECO:0007669"/>
    <property type="project" value="InterPro"/>
</dbReference>
<dbReference type="AlphaFoldDB" id="A0AAE0Q0F8"/>
<keyword evidence="3" id="KW-1185">Reference proteome</keyword>
<dbReference type="Proteomes" id="UP001274896">
    <property type="component" value="Unassembled WGS sequence"/>
</dbReference>
<comment type="caution">
    <text evidence="2">The sequence shown here is derived from an EMBL/GenBank/DDBJ whole genome shotgun (WGS) entry which is preliminary data.</text>
</comment>
<feature type="transmembrane region" description="Helical" evidence="1">
    <location>
        <begin position="72"/>
        <end position="95"/>
    </location>
</feature>
<dbReference type="InterPro" id="IPR032748">
    <property type="entry name" value="PAG"/>
</dbReference>
<accession>A0AAE0Q0F8</accession>
<evidence type="ECO:0000256" key="1">
    <source>
        <dbReference type="SAM" id="Phobius"/>
    </source>
</evidence>
<dbReference type="Gene3D" id="1.10.10.10">
    <property type="entry name" value="Winged helix-like DNA-binding domain superfamily/Winged helix DNA-binding domain"/>
    <property type="match status" value="1"/>
</dbReference>
<keyword evidence="1" id="KW-0472">Membrane</keyword>
<dbReference type="GO" id="GO:0035556">
    <property type="term" value="P:intracellular signal transduction"/>
    <property type="evidence" value="ECO:0007669"/>
    <property type="project" value="InterPro"/>
</dbReference>
<dbReference type="Pfam" id="PF15347">
    <property type="entry name" value="PAG"/>
    <property type="match status" value="1"/>
</dbReference>
<sequence length="194" mass="21000">MGRCKDLSEFDKGQIVMARRLDQSISKTAALVGYSRSAVVSIYQKWSKEGTEAGTTSSKCPGVAGSEISGELAIVSTLTAFWAFLLLTVLLVLCAGCQGQKKATRLPGDHENLMNGFVDGAEHSTLKELCGAHTQWEENMKQADSLLCLARGHGKPFCACALCMEAEKLSCETKDFDILGTTRSPEFRDLSTHT</sequence>